<keyword evidence="9" id="KW-0234">DNA repair</keyword>
<dbReference type="Gene3D" id="1.10.340.30">
    <property type="entry name" value="Hypothetical protein, domain 2"/>
    <property type="match status" value="1"/>
</dbReference>
<evidence type="ECO:0000256" key="7">
    <source>
        <dbReference type="ARBA" id="ARBA00023004"/>
    </source>
</evidence>
<evidence type="ECO:0000256" key="10">
    <source>
        <dbReference type="ARBA" id="ARBA00023295"/>
    </source>
</evidence>
<accession>A0A1I7KNE9</accession>
<comment type="cofactor">
    <cofactor evidence="1">
        <name>[4Fe-4S] cluster</name>
        <dbReference type="ChEBI" id="CHEBI:49883"/>
    </cofactor>
</comment>
<dbReference type="GO" id="GO:0019104">
    <property type="term" value="F:DNA N-glycosylase activity"/>
    <property type="evidence" value="ECO:0007669"/>
    <property type="project" value="UniProtKB-ARBA"/>
</dbReference>
<dbReference type="SMART" id="SM00478">
    <property type="entry name" value="ENDO3c"/>
    <property type="match status" value="1"/>
</dbReference>
<dbReference type="InterPro" id="IPR004035">
    <property type="entry name" value="Endouclease-III_FeS-bd_BS"/>
</dbReference>
<dbReference type="GO" id="GO:0006284">
    <property type="term" value="P:base-excision repair"/>
    <property type="evidence" value="ECO:0007669"/>
    <property type="project" value="InterPro"/>
</dbReference>
<evidence type="ECO:0000256" key="6">
    <source>
        <dbReference type="ARBA" id="ARBA00022801"/>
    </source>
</evidence>
<keyword evidence="5" id="KW-0227">DNA damage</keyword>
<keyword evidence="12" id="KW-0540">Nuclease</keyword>
<dbReference type="InterPro" id="IPR000445">
    <property type="entry name" value="HhH_motif"/>
</dbReference>
<dbReference type="Pfam" id="PF00730">
    <property type="entry name" value="HhH-GPD"/>
    <property type="match status" value="1"/>
</dbReference>
<comment type="similarity">
    <text evidence="2">Belongs to the Nth/MutY family.</text>
</comment>
<organism evidence="12 13">
    <name type="scientific">Alicyclobacillus macrosporangiidus</name>
    <dbReference type="NCBI Taxonomy" id="392015"/>
    <lineage>
        <taxon>Bacteria</taxon>
        <taxon>Bacillati</taxon>
        <taxon>Bacillota</taxon>
        <taxon>Bacilli</taxon>
        <taxon>Bacillales</taxon>
        <taxon>Alicyclobacillaceae</taxon>
        <taxon>Alicyclobacillus</taxon>
    </lineage>
</organism>
<proteinExistence type="inferred from homology"/>
<keyword evidence="7" id="KW-0408">Iron</keyword>
<keyword evidence="10" id="KW-0326">Glycosidase</keyword>
<keyword evidence="13" id="KW-1185">Reference proteome</keyword>
<dbReference type="GO" id="GO:0003677">
    <property type="term" value="F:DNA binding"/>
    <property type="evidence" value="ECO:0007669"/>
    <property type="project" value="InterPro"/>
</dbReference>
<dbReference type="InterPro" id="IPR023170">
    <property type="entry name" value="HhH_base_excis_C"/>
</dbReference>
<reference evidence="13" key="1">
    <citation type="submission" date="2016-10" db="EMBL/GenBank/DDBJ databases">
        <authorList>
            <person name="Varghese N."/>
        </authorList>
    </citation>
    <scope>NUCLEOTIDE SEQUENCE [LARGE SCALE GENOMIC DNA]</scope>
    <source>
        <strain evidence="13">DSM 17980</strain>
    </source>
</reference>
<evidence type="ECO:0000256" key="5">
    <source>
        <dbReference type="ARBA" id="ARBA00022763"/>
    </source>
</evidence>
<evidence type="ECO:0000256" key="2">
    <source>
        <dbReference type="ARBA" id="ARBA00008343"/>
    </source>
</evidence>
<evidence type="ECO:0000313" key="13">
    <source>
        <dbReference type="Proteomes" id="UP000183508"/>
    </source>
</evidence>
<dbReference type="PIRSF" id="PIRSF001435">
    <property type="entry name" value="Nth"/>
    <property type="match status" value="1"/>
</dbReference>
<dbReference type="GO" id="GO:0004519">
    <property type="term" value="F:endonuclease activity"/>
    <property type="evidence" value="ECO:0007669"/>
    <property type="project" value="UniProtKB-KW"/>
</dbReference>
<dbReference type="GO" id="GO:0051539">
    <property type="term" value="F:4 iron, 4 sulfur cluster binding"/>
    <property type="evidence" value="ECO:0007669"/>
    <property type="project" value="UniProtKB-KW"/>
</dbReference>
<dbReference type="CDD" id="cd00056">
    <property type="entry name" value="ENDO3c"/>
    <property type="match status" value="1"/>
</dbReference>
<dbReference type="PANTHER" id="PTHR10359:SF19">
    <property type="entry name" value="DNA REPAIR GLYCOSYLASE MJ1434-RELATED"/>
    <property type="match status" value="1"/>
</dbReference>
<dbReference type="Proteomes" id="UP000183508">
    <property type="component" value="Unassembled WGS sequence"/>
</dbReference>
<dbReference type="InterPro" id="IPR003651">
    <property type="entry name" value="Endonuclease3_FeS-loop_motif"/>
</dbReference>
<keyword evidence="3" id="KW-0004">4Fe-4S</keyword>
<dbReference type="GO" id="GO:0046872">
    <property type="term" value="F:metal ion binding"/>
    <property type="evidence" value="ECO:0007669"/>
    <property type="project" value="UniProtKB-KW"/>
</dbReference>
<dbReference type="SMART" id="SM00525">
    <property type="entry name" value="FES"/>
    <property type="match status" value="1"/>
</dbReference>
<feature type="domain" description="HhH-GPD" evidence="11">
    <location>
        <begin position="59"/>
        <end position="218"/>
    </location>
</feature>
<dbReference type="PANTHER" id="PTHR10359">
    <property type="entry name" value="A/G-SPECIFIC ADENINE GLYCOSYLASE/ENDONUCLEASE III"/>
    <property type="match status" value="1"/>
</dbReference>
<gene>
    <name evidence="12" type="ORF">SAMN05421543_11779</name>
</gene>
<keyword evidence="12" id="KW-0255">Endonuclease</keyword>
<dbReference type="Pfam" id="PF00633">
    <property type="entry name" value="HHH"/>
    <property type="match status" value="1"/>
</dbReference>
<dbReference type="EMBL" id="FPBV01000017">
    <property type="protein sequence ID" value="SFU98962.1"/>
    <property type="molecule type" value="Genomic_DNA"/>
</dbReference>
<evidence type="ECO:0000256" key="9">
    <source>
        <dbReference type="ARBA" id="ARBA00023204"/>
    </source>
</evidence>
<protein>
    <submittedName>
        <fullName evidence="12">Endonuclease-3 related protein</fullName>
    </submittedName>
</protein>
<sequence>MHPPHPHGVNEEANAKGVREGEQVQAVLMDLYRRMYAAFGDRGWWPAETAEEVVIGAILVQSVAWSNVVKAIGRLRERGLLGLEALHAAPVEVVAECVVPTRYYRAKAQKLKAFAAHVHERHGGSLERMFEQDTDALREELLSIYGIGPETADDILLYAAGKRSFVIDAYTKRIFSRLGLVDERIGYEPLRAWFMRHLPADVALYNNYHALIDAIGHHFCSARRPACASCPLLPVCRYASSQAADAQPAV</sequence>
<evidence type="ECO:0000256" key="1">
    <source>
        <dbReference type="ARBA" id="ARBA00001966"/>
    </source>
</evidence>
<dbReference type="RefSeq" id="WP_083430526.1">
    <property type="nucleotide sequence ID" value="NZ_FPBV01000017.1"/>
</dbReference>
<dbReference type="Gene3D" id="1.10.1670.10">
    <property type="entry name" value="Helix-hairpin-Helix base-excision DNA repair enzymes (C-terminal)"/>
    <property type="match status" value="1"/>
</dbReference>
<keyword evidence="4" id="KW-0479">Metal-binding</keyword>
<evidence type="ECO:0000256" key="3">
    <source>
        <dbReference type="ARBA" id="ARBA00022485"/>
    </source>
</evidence>
<dbReference type="InterPro" id="IPR003265">
    <property type="entry name" value="HhH-GPD_domain"/>
</dbReference>
<dbReference type="PROSITE" id="PS00764">
    <property type="entry name" value="ENDONUCLEASE_III_1"/>
    <property type="match status" value="1"/>
</dbReference>
<dbReference type="AlphaFoldDB" id="A0A1I7KNE9"/>
<evidence type="ECO:0000256" key="8">
    <source>
        <dbReference type="ARBA" id="ARBA00023014"/>
    </source>
</evidence>
<keyword evidence="6" id="KW-0378">Hydrolase</keyword>
<dbReference type="SUPFAM" id="SSF48150">
    <property type="entry name" value="DNA-glycosylase"/>
    <property type="match status" value="1"/>
</dbReference>
<evidence type="ECO:0000256" key="4">
    <source>
        <dbReference type="ARBA" id="ARBA00022723"/>
    </source>
</evidence>
<dbReference type="OrthoDB" id="9802365at2"/>
<evidence type="ECO:0000313" key="12">
    <source>
        <dbReference type="EMBL" id="SFU98962.1"/>
    </source>
</evidence>
<keyword evidence="8" id="KW-0411">Iron-sulfur</keyword>
<dbReference type="STRING" id="392015.SAMN05421543_11779"/>
<name>A0A1I7KNE9_9BACL</name>
<dbReference type="InterPro" id="IPR011257">
    <property type="entry name" value="DNA_glycosylase"/>
</dbReference>
<dbReference type="eggNOG" id="COG2231">
    <property type="taxonomic scope" value="Bacteria"/>
</dbReference>
<evidence type="ECO:0000259" key="11">
    <source>
        <dbReference type="SMART" id="SM00478"/>
    </source>
</evidence>